<dbReference type="OMA" id="IIEGDQN"/>
<dbReference type="AlphaFoldDB" id="A0A7N0UZN6"/>
<dbReference type="PANTHER" id="PTHR33414">
    <property type="entry name" value="PROTEIN PLASTID MOVEMENT IMPAIRED 1-RELATED 1"/>
    <property type="match status" value="1"/>
</dbReference>
<evidence type="ECO:0000256" key="1">
    <source>
        <dbReference type="SAM" id="MobiDB-lite"/>
    </source>
</evidence>
<feature type="compositionally biased region" description="Polar residues" evidence="1">
    <location>
        <begin position="372"/>
        <end position="382"/>
    </location>
</feature>
<feature type="domain" description="C2 NT-type" evidence="2">
    <location>
        <begin position="78"/>
        <end position="226"/>
    </location>
</feature>
<dbReference type="Proteomes" id="UP000594263">
    <property type="component" value="Unplaced"/>
</dbReference>
<dbReference type="InterPro" id="IPR048972">
    <property type="entry name" value="PMI1_PMIR1-2_C"/>
</dbReference>
<proteinExistence type="predicted"/>
<evidence type="ECO:0000313" key="3">
    <source>
        <dbReference type="EnsemblPlants" id="Kaladp0095s0532.1.v1.1"/>
    </source>
</evidence>
<accession>A0A7N0UZN6</accession>
<feature type="region of interest" description="Disordered" evidence="1">
    <location>
        <begin position="322"/>
        <end position="354"/>
    </location>
</feature>
<dbReference type="PROSITE" id="PS51840">
    <property type="entry name" value="C2_NT"/>
    <property type="match status" value="1"/>
</dbReference>
<dbReference type="PANTHER" id="PTHR33414:SF10">
    <property type="entry name" value="PROTEIN PLASTID MOVEMENT IMPAIRED 1-RELATED 2"/>
    <property type="match status" value="1"/>
</dbReference>
<dbReference type="Pfam" id="PF21745">
    <property type="entry name" value="PMI1_PMIR1-2_C"/>
    <property type="match status" value="2"/>
</dbReference>
<feature type="compositionally biased region" description="Basic and acidic residues" evidence="1">
    <location>
        <begin position="438"/>
        <end position="448"/>
    </location>
</feature>
<dbReference type="EnsemblPlants" id="Kaladp0095s0532.1.v1.1">
    <property type="protein sequence ID" value="Kaladp0095s0532.1.v1.1"/>
    <property type="gene ID" value="Kaladp0095s0532.v1.1"/>
</dbReference>
<feature type="region of interest" description="Disordered" evidence="1">
    <location>
        <begin position="270"/>
        <end position="301"/>
    </location>
</feature>
<feature type="region of interest" description="Disordered" evidence="1">
    <location>
        <begin position="372"/>
        <end position="469"/>
    </location>
</feature>
<evidence type="ECO:0000313" key="4">
    <source>
        <dbReference type="Proteomes" id="UP000594263"/>
    </source>
</evidence>
<feature type="compositionally biased region" description="Basic and acidic residues" evidence="1">
    <location>
        <begin position="414"/>
        <end position="430"/>
    </location>
</feature>
<protein>
    <recommendedName>
        <fullName evidence="2">C2 NT-type domain-containing protein</fullName>
    </recommendedName>
</protein>
<feature type="compositionally biased region" description="Basic and acidic residues" evidence="1">
    <location>
        <begin position="392"/>
        <end position="407"/>
    </location>
</feature>
<evidence type="ECO:0000259" key="2">
    <source>
        <dbReference type="PROSITE" id="PS51840"/>
    </source>
</evidence>
<reference evidence="3" key="1">
    <citation type="submission" date="2021-01" db="UniProtKB">
        <authorList>
            <consortium name="EnsemblPlants"/>
        </authorList>
    </citation>
    <scope>IDENTIFICATION</scope>
</reference>
<feature type="compositionally biased region" description="Polar residues" evidence="1">
    <location>
        <begin position="460"/>
        <end position="469"/>
    </location>
</feature>
<dbReference type="Gramene" id="Kaladp0095s0532.1.v1.1">
    <property type="protein sequence ID" value="Kaladp0095s0532.1.v1.1"/>
    <property type="gene ID" value="Kaladp0095s0532.v1.1"/>
</dbReference>
<dbReference type="Pfam" id="PF10358">
    <property type="entry name" value="NT-C2"/>
    <property type="match status" value="1"/>
</dbReference>
<organism evidence="3 4">
    <name type="scientific">Kalanchoe fedtschenkoi</name>
    <name type="common">Lavender scallops</name>
    <name type="synonym">South American air plant</name>
    <dbReference type="NCBI Taxonomy" id="63787"/>
    <lineage>
        <taxon>Eukaryota</taxon>
        <taxon>Viridiplantae</taxon>
        <taxon>Streptophyta</taxon>
        <taxon>Embryophyta</taxon>
        <taxon>Tracheophyta</taxon>
        <taxon>Spermatophyta</taxon>
        <taxon>Magnoliopsida</taxon>
        <taxon>eudicotyledons</taxon>
        <taxon>Gunneridae</taxon>
        <taxon>Pentapetalae</taxon>
        <taxon>Saxifragales</taxon>
        <taxon>Crassulaceae</taxon>
        <taxon>Kalanchoe</taxon>
    </lineage>
</organism>
<name>A0A7N0UZN6_KALFE</name>
<sequence>MDGNGDVNSGQLLLDIKAISKALYLPRISPESLISQSSNRSKSAGKSRHVQSNLLEKEMMYKERKSTIWNWKKPLKALTHIRNRKFNCTFFLHVHSVEGMPSSFDGISLCVHWRRKDNLFRTPPSKVSQGVADFEETLIHKCTVYGQRNGPHHFAKYEERLFLLYVSVVGAPGLDVGKHWVDLTRLLPPTLEELEDEKSSGKWTTTFRLSGRAKGATLNVSFGYSLMGSSAAQPSDLLDVQMFTSPMMTGPSVLSEVPKANAGDRLGMLSHAGRDPNNTNPSFRRHSESVGVSGPRHARDPKLELSRSIKYLYQKFDEVKSDGSKELNCQSEDLPGPKGKHRVSSVSSDEHLQSEYDDIDFTVVDRGIETNAGDQLKSTDNSGIPIDAFATEDNHTSENEQRSDKPETNCNAEEDTRNQQENGTKDRGEGEEINASNEGHESEKRESECDAPMLSDSFDVDNSNTPNISMEQTKELGSSFNSNRLVRSFSLDDLAEAVADDFLNMLGADCSPFAHSSDSEPGSPRERLLRQFEMEAAASGNYMLDVDADDMDTDGECDTNDYLEDFRLTVCQAPEKYMKRTPSLMSRRKAKAVEKLETEDLMKKWGLNETTFIYSPHRKSGGFGSPIYCSDEETVDLPSLGDGFGPIIQTRDGGFLRSISPSIFRAAKNNSSLIMQVTSQMVLPAELGTGVIEILQHLASLGVEKFCAQTSKRLPLENITGKTMQQVAWEAASVDEMNRPDSAASVKHNPASNQELNEYTSLEELAPLAMDNVEALVIEGLRIQSNMPSEEAPSSIHPSFEKVAFRGLFNSEEATSLDQSTLGDDDNLLSMSLRLDEWFRLDAGIPSGEEDCISEHSSKLLAAHHAKVCGDQSGLLGNNLMIALRVQLRDPFRHFEPVGGPVLVLIHVNRVHVSPEPGRNILVLGTNSDGIGIESKPSTSIMSVHEFKIMEVHVAGIDSQAHKKLLWASTMQQQYGIRWLMSSGMNKPSKTKPSLNSKEMVRYTPPVVNRTSPQDKLWSISYSVPEKATNLDHFRPANSFIRNPDIIFAK</sequence>
<dbReference type="InterPro" id="IPR019448">
    <property type="entry name" value="NT-C2"/>
</dbReference>
<keyword evidence="4" id="KW-1185">Reference proteome</keyword>
<dbReference type="InterPro" id="IPR039614">
    <property type="entry name" value="PMI1-like"/>
</dbReference>